<feature type="domain" description="VanZ-like" evidence="2">
    <location>
        <begin position="84"/>
        <end position="150"/>
    </location>
</feature>
<reference evidence="3" key="1">
    <citation type="submission" date="2023-07" db="EMBL/GenBank/DDBJ databases">
        <title>Comparative genomics of wheat-associated soil bacteria to identify genetic determinants of phenazine resistance.</title>
        <authorList>
            <person name="Mouncey N."/>
        </authorList>
    </citation>
    <scope>NUCLEOTIDE SEQUENCE</scope>
    <source>
        <strain evidence="3">V4I22</strain>
    </source>
</reference>
<proteinExistence type="predicted"/>
<dbReference type="EMBL" id="JAUSZV010000005">
    <property type="protein sequence ID" value="MDQ0904977.1"/>
    <property type="molecule type" value="Genomic_DNA"/>
</dbReference>
<feature type="transmembrane region" description="Helical" evidence="1">
    <location>
        <begin position="38"/>
        <end position="57"/>
    </location>
</feature>
<feature type="transmembrane region" description="Helical" evidence="1">
    <location>
        <begin position="12"/>
        <end position="31"/>
    </location>
</feature>
<evidence type="ECO:0000313" key="3">
    <source>
        <dbReference type="EMBL" id="MDQ0904977.1"/>
    </source>
</evidence>
<evidence type="ECO:0000313" key="4">
    <source>
        <dbReference type="Proteomes" id="UP001234216"/>
    </source>
</evidence>
<feature type="transmembrane region" description="Helical" evidence="1">
    <location>
        <begin position="84"/>
        <end position="102"/>
    </location>
</feature>
<sequence length="428" mass="44874">MIEASIRAVPGLLVSCLVLASLLCLPTWLAARTGGHPPLVRVLLAASLAGIATVTLLPGNAGDAGTGKCDTGLSLQPALDSPSAWMNVALFVPAVFFAVLAFRRPVTAAAVGMLLSGVIELAQTNLVGGRSCSVTDFAMNTVGALIGAVAGLVWLRARGRGEHRWWRDAAWGTGIACAGLLALAGIVHASSPQTYDAAAVEHRQEAAAKASAGSSEWITGAAQSVFGQGTEVQQIEEIKQNGGLVATATTNRGKLIAWWPQRKLVEAIPKNNQADAGPVRSKQAVRIGSKFAATWFADEIHGARLTTKTLAPEAGDQAMYHLTYRRYVDGVMMPMRLDITVTSSGRVIGFTARPVADPTLPKAELDRSAAEALVRGRTGKSPTAAVLLAQKVAGAWRPVWMVGMPEGSKTPDMFVDAVTGRKVTPQMS</sequence>
<comment type="caution">
    <text evidence="3">The sequence shown here is derived from an EMBL/GenBank/DDBJ whole genome shotgun (WGS) entry which is preliminary data.</text>
</comment>
<evidence type="ECO:0000259" key="2">
    <source>
        <dbReference type="Pfam" id="PF04892"/>
    </source>
</evidence>
<dbReference type="Proteomes" id="UP001234216">
    <property type="component" value="Unassembled WGS sequence"/>
</dbReference>
<feature type="transmembrane region" description="Helical" evidence="1">
    <location>
        <begin position="109"/>
        <end position="126"/>
    </location>
</feature>
<protein>
    <recommendedName>
        <fullName evidence="2">VanZ-like domain-containing protein</fullName>
    </recommendedName>
</protein>
<dbReference type="AlphaFoldDB" id="A0AAW8F535"/>
<name>A0AAW8F535_9ACTN</name>
<organism evidence="3 4">
    <name type="scientific">Streptomyces canus</name>
    <dbReference type="NCBI Taxonomy" id="58343"/>
    <lineage>
        <taxon>Bacteria</taxon>
        <taxon>Bacillati</taxon>
        <taxon>Actinomycetota</taxon>
        <taxon>Actinomycetes</taxon>
        <taxon>Kitasatosporales</taxon>
        <taxon>Streptomycetaceae</taxon>
        <taxon>Streptomyces</taxon>
        <taxon>Streptomyces aurantiacus group</taxon>
    </lineage>
</organism>
<dbReference type="InterPro" id="IPR006976">
    <property type="entry name" value="VanZ-like"/>
</dbReference>
<keyword evidence="1" id="KW-0472">Membrane</keyword>
<feature type="transmembrane region" description="Helical" evidence="1">
    <location>
        <begin position="138"/>
        <end position="157"/>
    </location>
</feature>
<gene>
    <name evidence="3" type="ORF">QFZ22_000962</name>
</gene>
<feature type="transmembrane region" description="Helical" evidence="1">
    <location>
        <begin position="169"/>
        <end position="189"/>
    </location>
</feature>
<keyword evidence="1" id="KW-0812">Transmembrane</keyword>
<dbReference type="Pfam" id="PF04892">
    <property type="entry name" value="VanZ"/>
    <property type="match status" value="1"/>
</dbReference>
<keyword evidence="1" id="KW-1133">Transmembrane helix</keyword>
<accession>A0AAW8F535</accession>
<dbReference type="RefSeq" id="WP_306972479.1">
    <property type="nucleotide sequence ID" value="NZ_JAUSZV010000005.1"/>
</dbReference>
<evidence type="ECO:0000256" key="1">
    <source>
        <dbReference type="SAM" id="Phobius"/>
    </source>
</evidence>